<dbReference type="Gene3D" id="3.90.580.10">
    <property type="entry name" value="Zinc finger, CHC2-type domain"/>
    <property type="match status" value="1"/>
</dbReference>
<protein>
    <submittedName>
        <fullName evidence="5">CHC2 zinc finger domain-containing protein</fullName>
    </submittedName>
</protein>
<dbReference type="EMBL" id="JBHTLP010000008">
    <property type="protein sequence ID" value="MFD1142163.1"/>
    <property type="molecule type" value="Genomic_DNA"/>
</dbReference>
<dbReference type="Pfam" id="PF01807">
    <property type="entry name" value="Zn_ribbon_DnaG"/>
    <property type="match status" value="1"/>
</dbReference>
<name>A0ABW3Q3U4_9BACT</name>
<dbReference type="SUPFAM" id="SSF56731">
    <property type="entry name" value="DNA primase core"/>
    <property type="match status" value="1"/>
</dbReference>
<dbReference type="InterPro" id="IPR002694">
    <property type="entry name" value="Znf_CHC2"/>
</dbReference>
<keyword evidence="1" id="KW-0479">Metal-binding</keyword>
<dbReference type="Proteomes" id="UP001597116">
    <property type="component" value="Unassembled WGS sequence"/>
</dbReference>
<feature type="domain" description="Zinc finger CHC2-type" evidence="4">
    <location>
        <begin position="37"/>
        <end position="89"/>
    </location>
</feature>
<evidence type="ECO:0000256" key="2">
    <source>
        <dbReference type="ARBA" id="ARBA00022771"/>
    </source>
</evidence>
<organism evidence="5 6">
    <name type="scientific">Larkinella insperata</name>
    <dbReference type="NCBI Taxonomy" id="332158"/>
    <lineage>
        <taxon>Bacteria</taxon>
        <taxon>Pseudomonadati</taxon>
        <taxon>Bacteroidota</taxon>
        <taxon>Cytophagia</taxon>
        <taxon>Cytophagales</taxon>
        <taxon>Spirosomataceae</taxon>
        <taxon>Larkinella</taxon>
    </lineage>
</organism>
<dbReference type="InterPro" id="IPR036977">
    <property type="entry name" value="DNA_primase_Znf_CHC2"/>
</dbReference>
<dbReference type="SMART" id="SM00400">
    <property type="entry name" value="ZnF_CHCC"/>
    <property type="match status" value="1"/>
</dbReference>
<keyword evidence="6" id="KW-1185">Reference proteome</keyword>
<dbReference type="InterPro" id="IPR050219">
    <property type="entry name" value="DnaG_primase"/>
</dbReference>
<dbReference type="Pfam" id="PF13155">
    <property type="entry name" value="Toprim_2"/>
    <property type="match status" value="1"/>
</dbReference>
<evidence type="ECO:0000313" key="6">
    <source>
        <dbReference type="Proteomes" id="UP001597116"/>
    </source>
</evidence>
<proteinExistence type="predicted"/>
<dbReference type="CDD" id="cd01029">
    <property type="entry name" value="TOPRIM_primases"/>
    <property type="match status" value="1"/>
</dbReference>
<evidence type="ECO:0000259" key="4">
    <source>
        <dbReference type="SMART" id="SM00400"/>
    </source>
</evidence>
<evidence type="ECO:0000256" key="1">
    <source>
        <dbReference type="ARBA" id="ARBA00022723"/>
    </source>
</evidence>
<dbReference type="InterPro" id="IPR034154">
    <property type="entry name" value="TOPRIM_DnaG/twinkle"/>
</dbReference>
<gene>
    <name evidence="5" type="ORF">ACFQ4C_13640</name>
</gene>
<accession>A0ABW3Q3U4</accession>
<dbReference type="PANTHER" id="PTHR30313:SF2">
    <property type="entry name" value="DNA PRIMASE"/>
    <property type="match status" value="1"/>
</dbReference>
<dbReference type="PANTHER" id="PTHR30313">
    <property type="entry name" value="DNA PRIMASE"/>
    <property type="match status" value="1"/>
</dbReference>
<dbReference type="SUPFAM" id="SSF57783">
    <property type="entry name" value="Zinc beta-ribbon"/>
    <property type="match status" value="1"/>
</dbReference>
<keyword evidence="2" id="KW-0863">Zinc-finger</keyword>
<evidence type="ECO:0000313" key="5">
    <source>
        <dbReference type="EMBL" id="MFD1142163.1"/>
    </source>
</evidence>
<keyword evidence="3" id="KW-0862">Zinc</keyword>
<reference evidence="6" key="1">
    <citation type="journal article" date="2019" name="Int. J. Syst. Evol. Microbiol.">
        <title>The Global Catalogue of Microorganisms (GCM) 10K type strain sequencing project: providing services to taxonomists for standard genome sequencing and annotation.</title>
        <authorList>
            <consortium name="The Broad Institute Genomics Platform"/>
            <consortium name="The Broad Institute Genome Sequencing Center for Infectious Disease"/>
            <person name="Wu L."/>
            <person name="Ma J."/>
        </authorList>
    </citation>
    <scope>NUCLEOTIDE SEQUENCE [LARGE SCALE GENOMIC DNA]</scope>
    <source>
        <strain evidence="6">CCUG 55608</strain>
    </source>
</reference>
<comment type="caution">
    <text evidence="5">The sequence shown here is derived from an EMBL/GenBank/DDBJ whole genome shotgun (WGS) entry which is preliminary data.</text>
</comment>
<sequence>MIASQELERIKQIAITDYLLSKGHMPVKTAGKQLVYYSPCHEEKTPSFLVDPVKNVFHDFSGEGQKGDIIRLLQYLHGYSFVKAIRTLQKFTSSQETVPFSFSGLKLNQAAKNSVELISIQSLRNRALLAYLTSRRISYEVGSHYLQEVHYTVDNKHYYALGFQNDKGGFELRSQYFKGATSPKWFTTLPGKQTGVINVFEGVFDFLSCCQHHNANRLNNSTIILNSLSLLKETLPALDQCRSVNAFFDNDAAGKKALEKLKQYGLSVTNCSYLYASYKDYNTYYMQQ</sequence>
<evidence type="ECO:0000256" key="3">
    <source>
        <dbReference type="ARBA" id="ARBA00022833"/>
    </source>
</evidence>
<dbReference type="Gene3D" id="3.40.1360.10">
    <property type="match status" value="1"/>
</dbReference>
<dbReference type="RefSeq" id="WP_265992662.1">
    <property type="nucleotide sequence ID" value="NZ_CP110973.1"/>
</dbReference>